<evidence type="ECO:0000313" key="6">
    <source>
        <dbReference type="Proteomes" id="UP000184501"/>
    </source>
</evidence>
<sequence length="196" mass="20352">MAALVGDPRARSRVHRAALGVRDVLTNALVAAERPAVAGQVVDAVDLAGSLFDPAGARVIADELESLALADVLVVASPTLRASYSGLLKALLDHAPAGLLTPVVAVPVMLGASPRHALAVELQLRPLLTELGASVPGRGLALLESDVDTGVHRTAIHRWLPGVIPDLVGLLDARRRLGERYGAGRTPPTTSRAAYD</sequence>
<accession>A0A1M4UET4</accession>
<dbReference type="InterPro" id="IPR051814">
    <property type="entry name" value="NAD(P)H-dep_FMN_reductase"/>
</dbReference>
<keyword evidence="1" id="KW-0285">Flavoprotein</keyword>
<keyword evidence="6" id="KW-1185">Reference proteome</keyword>
<keyword evidence="3" id="KW-0560">Oxidoreductase</keyword>
<protein>
    <submittedName>
        <fullName evidence="5">FMN reductase</fullName>
    </submittedName>
</protein>
<evidence type="ECO:0000256" key="1">
    <source>
        <dbReference type="ARBA" id="ARBA00022630"/>
    </source>
</evidence>
<keyword evidence="2" id="KW-0288">FMN</keyword>
<dbReference type="Pfam" id="PF03358">
    <property type="entry name" value="FMN_red"/>
    <property type="match status" value="1"/>
</dbReference>
<dbReference type="SUPFAM" id="SSF52218">
    <property type="entry name" value="Flavoproteins"/>
    <property type="match status" value="1"/>
</dbReference>
<name>A0A1M4UET4_STRHI</name>
<evidence type="ECO:0000256" key="2">
    <source>
        <dbReference type="ARBA" id="ARBA00022643"/>
    </source>
</evidence>
<evidence type="ECO:0000259" key="4">
    <source>
        <dbReference type="Pfam" id="PF03358"/>
    </source>
</evidence>
<dbReference type="GO" id="GO:0016491">
    <property type="term" value="F:oxidoreductase activity"/>
    <property type="evidence" value="ECO:0007669"/>
    <property type="project" value="UniProtKB-KW"/>
</dbReference>
<dbReference type="AlphaFoldDB" id="A0A1M4UET4"/>
<dbReference type="Proteomes" id="UP000184501">
    <property type="component" value="Unassembled WGS sequence"/>
</dbReference>
<feature type="domain" description="NADPH-dependent FMN reductase-like" evidence="4">
    <location>
        <begin position="2"/>
        <end position="143"/>
    </location>
</feature>
<evidence type="ECO:0000256" key="3">
    <source>
        <dbReference type="ARBA" id="ARBA00023002"/>
    </source>
</evidence>
<gene>
    <name evidence="5" type="ORF">SAMN05444320_101392</name>
</gene>
<evidence type="ECO:0000313" key="5">
    <source>
        <dbReference type="EMBL" id="SHE55073.1"/>
    </source>
</evidence>
<organism evidence="5 6">
    <name type="scientific">Streptoalloteichus hindustanus</name>
    <dbReference type="NCBI Taxonomy" id="2017"/>
    <lineage>
        <taxon>Bacteria</taxon>
        <taxon>Bacillati</taxon>
        <taxon>Actinomycetota</taxon>
        <taxon>Actinomycetes</taxon>
        <taxon>Pseudonocardiales</taxon>
        <taxon>Pseudonocardiaceae</taxon>
        <taxon>Streptoalloteichus</taxon>
    </lineage>
</organism>
<dbReference type="Gene3D" id="3.40.50.360">
    <property type="match status" value="1"/>
</dbReference>
<dbReference type="InterPro" id="IPR005025">
    <property type="entry name" value="FMN_Rdtase-like_dom"/>
</dbReference>
<dbReference type="PANTHER" id="PTHR43408:SF2">
    <property type="entry name" value="FMN REDUCTASE (NADPH)"/>
    <property type="match status" value="1"/>
</dbReference>
<reference evidence="5 6" key="1">
    <citation type="submission" date="2016-11" db="EMBL/GenBank/DDBJ databases">
        <authorList>
            <person name="Jaros S."/>
            <person name="Januszkiewicz K."/>
            <person name="Wedrychowicz H."/>
        </authorList>
    </citation>
    <scope>NUCLEOTIDE SEQUENCE [LARGE SCALE GENOMIC DNA]</scope>
    <source>
        <strain evidence="5 6">DSM 44523</strain>
    </source>
</reference>
<proteinExistence type="predicted"/>
<dbReference type="EMBL" id="FQVN01000001">
    <property type="protein sequence ID" value="SHE55073.1"/>
    <property type="molecule type" value="Genomic_DNA"/>
</dbReference>
<dbReference type="InterPro" id="IPR029039">
    <property type="entry name" value="Flavoprotein-like_sf"/>
</dbReference>
<dbReference type="PANTHER" id="PTHR43408">
    <property type="entry name" value="FMN REDUCTASE (NADPH)"/>
    <property type="match status" value="1"/>
</dbReference>
<dbReference type="STRING" id="2017.SAMN05444320_101392"/>